<feature type="non-terminal residue" evidence="2">
    <location>
        <position position="1"/>
    </location>
</feature>
<protein>
    <submittedName>
        <fullName evidence="2">Uncharacterized protein</fullName>
    </submittedName>
</protein>
<gene>
    <name evidence="2" type="ORF">PCOR1329_LOCUS48636</name>
</gene>
<evidence type="ECO:0000313" key="2">
    <source>
        <dbReference type="EMBL" id="CAK0859207.1"/>
    </source>
</evidence>
<reference evidence="2" key="1">
    <citation type="submission" date="2023-10" db="EMBL/GenBank/DDBJ databases">
        <authorList>
            <person name="Chen Y."/>
            <person name="Shah S."/>
            <person name="Dougan E. K."/>
            <person name="Thang M."/>
            <person name="Chan C."/>
        </authorList>
    </citation>
    <scope>NUCLEOTIDE SEQUENCE [LARGE SCALE GENOMIC DNA]</scope>
</reference>
<feature type="region of interest" description="Disordered" evidence="1">
    <location>
        <begin position="1"/>
        <end position="82"/>
    </location>
</feature>
<feature type="compositionally biased region" description="Basic and acidic residues" evidence="1">
    <location>
        <begin position="48"/>
        <end position="57"/>
    </location>
</feature>
<proteinExistence type="predicted"/>
<feature type="compositionally biased region" description="Low complexity" evidence="1">
    <location>
        <begin position="59"/>
        <end position="73"/>
    </location>
</feature>
<sequence>PPPLSLPPPSPLESTPHGPRFATAGAGGAAAAAHPGPWCSAAGGGGCRQDHAAELERFAAASGAPTSPTTGSGQRSGGSLTHDEWVSQAFSLAEGQLRACRGGLGGR</sequence>
<feature type="compositionally biased region" description="Low complexity" evidence="1">
    <location>
        <begin position="12"/>
        <end position="41"/>
    </location>
</feature>
<dbReference type="Proteomes" id="UP001189429">
    <property type="component" value="Unassembled WGS sequence"/>
</dbReference>
<organism evidence="2 3">
    <name type="scientific">Prorocentrum cordatum</name>
    <dbReference type="NCBI Taxonomy" id="2364126"/>
    <lineage>
        <taxon>Eukaryota</taxon>
        <taxon>Sar</taxon>
        <taxon>Alveolata</taxon>
        <taxon>Dinophyceae</taxon>
        <taxon>Prorocentrales</taxon>
        <taxon>Prorocentraceae</taxon>
        <taxon>Prorocentrum</taxon>
    </lineage>
</organism>
<dbReference type="EMBL" id="CAUYUJ010015876">
    <property type="protein sequence ID" value="CAK0859207.1"/>
    <property type="molecule type" value="Genomic_DNA"/>
</dbReference>
<comment type="caution">
    <text evidence="2">The sequence shown here is derived from an EMBL/GenBank/DDBJ whole genome shotgun (WGS) entry which is preliminary data.</text>
</comment>
<evidence type="ECO:0000313" key="3">
    <source>
        <dbReference type="Proteomes" id="UP001189429"/>
    </source>
</evidence>
<name>A0ABN9UJI0_9DINO</name>
<accession>A0ABN9UJI0</accession>
<feature type="compositionally biased region" description="Pro residues" evidence="1">
    <location>
        <begin position="1"/>
        <end position="11"/>
    </location>
</feature>
<feature type="non-terminal residue" evidence="2">
    <location>
        <position position="107"/>
    </location>
</feature>
<keyword evidence="3" id="KW-1185">Reference proteome</keyword>
<evidence type="ECO:0000256" key="1">
    <source>
        <dbReference type="SAM" id="MobiDB-lite"/>
    </source>
</evidence>